<evidence type="ECO:0008006" key="3">
    <source>
        <dbReference type="Google" id="ProtNLM"/>
    </source>
</evidence>
<comment type="caution">
    <text evidence="1">The sequence shown here is derived from an EMBL/GenBank/DDBJ whole genome shotgun (WGS) entry which is preliminary data.</text>
</comment>
<dbReference type="EMBL" id="SDMP01000001">
    <property type="protein sequence ID" value="RYR75938.1"/>
    <property type="molecule type" value="Genomic_DNA"/>
</dbReference>
<dbReference type="AlphaFoldDB" id="A0A445EKG8"/>
<sequence>MAIIRNQANPLLAVEEEVSNVRLNRYDFLEKGPHYLMELLGVLPPADCIDKFTMKCIWIQETFSHLPQDANEETIRKYVKAYVMMLLPTQLFSDKYSWGSAPLLWLYQYLCHVANRNVVKLAGSLRLLQSWIFLRFLGFRPDRFDVSCGLRTKFRSGGSSRDPRVPTYGTMEGCDGIDLLCCDRMALGEWGTTTT</sequence>
<organism evidence="1 2">
    <name type="scientific">Arachis hypogaea</name>
    <name type="common">Peanut</name>
    <dbReference type="NCBI Taxonomy" id="3818"/>
    <lineage>
        <taxon>Eukaryota</taxon>
        <taxon>Viridiplantae</taxon>
        <taxon>Streptophyta</taxon>
        <taxon>Embryophyta</taxon>
        <taxon>Tracheophyta</taxon>
        <taxon>Spermatophyta</taxon>
        <taxon>Magnoliopsida</taxon>
        <taxon>eudicotyledons</taxon>
        <taxon>Gunneridae</taxon>
        <taxon>Pentapetalae</taxon>
        <taxon>rosids</taxon>
        <taxon>fabids</taxon>
        <taxon>Fabales</taxon>
        <taxon>Fabaceae</taxon>
        <taxon>Papilionoideae</taxon>
        <taxon>50 kb inversion clade</taxon>
        <taxon>dalbergioids sensu lato</taxon>
        <taxon>Dalbergieae</taxon>
        <taxon>Pterocarpus clade</taxon>
        <taxon>Arachis</taxon>
    </lineage>
</organism>
<dbReference type="Proteomes" id="UP000289738">
    <property type="component" value="Chromosome A01"/>
</dbReference>
<name>A0A445EKG8_ARAHY</name>
<accession>A0A445EKG8</accession>
<evidence type="ECO:0000313" key="1">
    <source>
        <dbReference type="EMBL" id="RYR75938.1"/>
    </source>
</evidence>
<dbReference type="GO" id="GO:0010073">
    <property type="term" value="P:meristem maintenance"/>
    <property type="evidence" value="ECO:0007669"/>
    <property type="project" value="InterPro"/>
</dbReference>
<proteinExistence type="predicted"/>
<keyword evidence="2" id="KW-1185">Reference proteome</keyword>
<protein>
    <recommendedName>
        <fullName evidence="3">Aminotransferase-like plant mobile domain-containing protein</fullName>
    </recommendedName>
</protein>
<dbReference type="PANTHER" id="PTHR46033:SF1">
    <property type="entry name" value="PROTEIN MAIN-LIKE 2"/>
    <property type="match status" value="1"/>
</dbReference>
<reference evidence="1 2" key="1">
    <citation type="submission" date="2019-01" db="EMBL/GenBank/DDBJ databases">
        <title>Sequencing of cultivated peanut Arachis hypogaea provides insights into genome evolution and oil improvement.</title>
        <authorList>
            <person name="Chen X."/>
        </authorList>
    </citation>
    <scope>NUCLEOTIDE SEQUENCE [LARGE SCALE GENOMIC DNA]</scope>
    <source>
        <strain evidence="2">cv. Fuhuasheng</strain>
        <tissue evidence="1">Leaves</tissue>
    </source>
</reference>
<dbReference type="InterPro" id="IPR044824">
    <property type="entry name" value="MAIN-like"/>
</dbReference>
<evidence type="ECO:0000313" key="2">
    <source>
        <dbReference type="Proteomes" id="UP000289738"/>
    </source>
</evidence>
<dbReference type="PANTHER" id="PTHR46033">
    <property type="entry name" value="PROTEIN MAIN-LIKE 2"/>
    <property type="match status" value="1"/>
</dbReference>
<gene>
    <name evidence="1" type="ORF">Ahy_A01g000538</name>
</gene>